<protein>
    <recommendedName>
        <fullName evidence="3">(2Fe-2S) ferredoxin domain-containing protein</fullName>
    </recommendedName>
</protein>
<organism evidence="1 2">
    <name type="scientific">Melittangium boletus DSM 14713</name>
    <dbReference type="NCBI Taxonomy" id="1294270"/>
    <lineage>
        <taxon>Bacteria</taxon>
        <taxon>Pseudomonadati</taxon>
        <taxon>Myxococcota</taxon>
        <taxon>Myxococcia</taxon>
        <taxon>Myxococcales</taxon>
        <taxon>Cystobacterineae</taxon>
        <taxon>Archangiaceae</taxon>
        <taxon>Melittangium</taxon>
    </lineage>
</organism>
<evidence type="ECO:0008006" key="3">
    <source>
        <dbReference type="Google" id="ProtNLM"/>
    </source>
</evidence>
<sequence length="100" mass="10945">MSQGRGREPWLQMCHRCLMRLEPKAGGVDLPRRVRATLAPHSPRGSVAVSLTGCLGYCPEGRVSVRWLGEPTAPEVVGIDPMKDGVELVAHLRGSETEER</sequence>
<dbReference type="OrthoDB" id="5382794at2"/>
<accession>A0A250IGZ7</accession>
<keyword evidence="2" id="KW-1185">Reference proteome</keyword>
<proteinExistence type="predicted"/>
<dbReference type="KEGG" id="mbd:MEBOL_003964"/>
<dbReference type="EMBL" id="CP022163">
    <property type="protein sequence ID" value="ATB30503.1"/>
    <property type="molecule type" value="Genomic_DNA"/>
</dbReference>
<gene>
    <name evidence="1" type="ORF">MEBOL_003964</name>
</gene>
<dbReference type="Proteomes" id="UP000217289">
    <property type="component" value="Chromosome"/>
</dbReference>
<evidence type="ECO:0000313" key="1">
    <source>
        <dbReference type="EMBL" id="ATB30503.1"/>
    </source>
</evidence>
<reference evidence="1 2" key="1">
    <citation type="submission" date="2017-06" db="EMBL/GenBank/DDBJ databases">
        <authorList>
            <person name="Kim H.J."/>
            <person name="Triplett B.A."/>
        </authorList>
    </citation>
    <scope>NUCLEOTIDE SEQUENCE [LARGE SCALE GENOMIC DNA]</scope>
    <source>
        <strain evidence="1 2">DSM 14713</strain>
    </source>
</reference>
<evidence type="ECO:0000313" key="2">
    <source>
        <dbReference type="Proteomes" id="UP000217289"/>
    </source>
</evidence>
<name>A0A250IGZ7_9BACT</name>
<dbReference type="AlphaFoldDB" id="A0A250IGZ7"/>
<dbReference type="RefSeq" id="WP_095978949.1">
    <property type="nucleotide sequence ID" value="NZ_CP022163.1"/>
</dbReference>